<evidence type="ECO:0000313" key="2">
    <source>
        <dbReference type="EMBL" id="SEO94442.1"/>
    </source>
</evidence>
<dbReference type="OrthoDB" id="981191at2"/>
<dbReference type="AlphaFoldDB" id="A0A1H8TTW6"/>
<dbReference type="Pfam" id="PF13577">
    <property type="entry name" value="SnoaL_4"/>
    <property type="match status" value="1"/>
</dbReference>
<sequence length="150" mass="17069">MDLQTLADRIEIRDVLTRYCHGIDRGDWEMYRSVFTDDAIVDYSSAGAPKLPRDEMVEFLSAGFAAFPFTQHHVTNIEVHLDGDTAKVIADFYNPMQIPGVQGFTYTGGYYHHDMVRTPDGWRSRHLYEESIWFVNPVQAPPEGVVVSPS</sequence>
<dbReference type="STRING" id="673521.SAMN05660991_02449"/>
<dbReference type="SUPFAM" id="SSF54427">
    <property type="entry name" value="NTF2-like"/>
    <property type="match status" value="1"/>
</dbReference>
<accession>A0A1H8TTW6</accession>
<dbReference type="CDD" id="cd00531">
    <property type="entry name" value="NTF2_like"/>
    <property type="match status" value="1"/>
</dbReference>
<protein>
    <submittedName>
        <fullName evidence="2">SnoaL-like domain-containing protein</fullName>
    </submittedName>
</protein>
<dbReference type="EMBL" id="FOEE01000007">
    <property type="protein sequence ID" value="SEO94442.1"/>
    <property type="molecule type" value="Genomic_DNA"/>
</dbReference>
<dbReference type="InterPro" id="IPR037401">
    <property type="entry name" value="SnoaL-like"/>
</dbReference>
<organism evidence="2 3">
    <name type="scientific">Trujillonella endophytica</name>
    <dbReference type="NCBI Taxonomy" id="673521"/>
    <lineage>
        <taxon>Bacteria</taxon>
        <taxon>Bacillati</taxon>
        <taxon>Actinomycetota</taxon>
        <taxon>Actinomycetes</taxon>
        <taxon>Geodermatophilales</taxon>
        <taxon>Geodermatophilaceae</taxon>
        <taxon>Trujillonella</taxon>
    </lineage>
</organism>
<proteinExistence type="predicted"/>
<dbReference type="Proteomes" id="UP000198960">
    <property type="component" value="Unassembled WGS sequence"/>
</dbReference>
<keyword evidence="3" id="KW-1185">Reference proteome</keyword>
<gene>
    <name evidence="2" type="ORF">SAMN05660991_02449</name>
</gene>
<name>A0A1H8TTW6_9ACTN</name>
<evidence type="ECO:0000313" key="3">
    <source>
        <dbReference type="Proteomes" id="UP000198960"/>
    </source>
</evidence>
<reference evidence="3" key="1">
    <citation type="submission" date="2016-10" db="EMBL/GenBank/DDBJ databases">
        <authorList>
            <person name="Varghese N."/>
            <person name="Submissions S."/>
        </authorList>
    </citation>
    <scope>NUCLEOTIDE SEQUENCE [LARGE SCALE GENOMIC DNA]</scope>
    <source>
        <strain evidence="3">DSM 45413</strain>
    </source>
</reference>
<feature type="domain" description="SnoaL-like" evidence="1">
    <location>
        <begin position="4"/>
        <end position="126"/>
    </location>
</feature>
<dbReference type="Gene3D" id="3.10.450.50">
    <property type="match status" value="1"/>
</dbReference>
<dbReference type="InterPro" id="IPR032710">
    <property type="entry name" value="NTF2-like_dom_sf"/>
</dbReference>
<dbReference type="RefSeq" id="WP_091943501.1">
    <property type="nucleotide sequence ID" value="NZ_FOEE01000007.1"/>
</dbReference>
<evidence type="ECO:0000259" key="1">
    <source>
        <dbReference type="Pfam" id="PF13577"/>
    </source>
</evidence>